<keyword evidence="1" id="KW-0472">Membrane</keyword>
<evidence type="ECO:0000256" key="1">
    <source>
        <dbReference type="SAM" id="Phobius"/>
    </source>
</evidence>
<accession>A0ABT5X623</accession>
<keyword evidence="1" id="KW-0812">Transmembrane</keyword>
<comment type="caution">
    <text evidence="3">The sequence shown here is derived from an EMBL/GenBank/DDBJ whole genome shotgun (WGS) entry which is preliminary data.</text>
</comment>
<name>A0ABT5X623_9EURY</name>
<gene>
    <name evidence="3" type="ORF">P0O15_03010</name>
</gene>
<evidence type="ECO:0000313" key="4">
    <source>
        <dbReference type="Proteomes" id="UP001220010"/>
    </source>
</evidence>
<keyword evidence="3" id="KW-0378">Hydrolase</keyword>
<dbReference type="PANTHER" id="PTHR43433">
    <property type="entry name" value="HYDROLASE, ALPHA/BETA FOLD FAMILY PROTEIN"/>
    <property type="match status" value="1"/>
</dbReference>
<organism evidence="3 4">
    <name type="scientific">Candidatus Methanocrinis natronophilus</name>
    <dbReference type="NCBI Taxonomy" id="3033396"/>
    <lineage>
        <taxon>Archaea</taxon>
        <taxon>Methanobacteriati</taxon>
        <taxon>Methanobacteriota</taxon>
        <taxon>Stenosarchaea group</taxon>
        <taxon>Methanomicrobia</taxon>
        <taxon>Methanotrichales</taxon>
        <taxon>Methanotrichaceae</taxon>
        <taxon>Methanocrinis</taxon>
    </lineage>
</organism>
<dbReference type="GO" id="GO:0016787">
    <property type="term" value="F:hydrolase activity"/>
    <property type="evidence" value="ECO:0007669"/>
    <property type="project" value="UniProtKB-KW"/>
</dbReference>
<dbReference type="Pfam" id="PF00561">
    <property type="entry name" value="Abhydrolase_1"/>
    <property type="match status" value="1"/>
</dbReference>
<dbReference type="InterPro" id="IPR050471">
    <property type="entry name" value="AB_hydrolase"/>
</dbReference>
<dbReference type="Gene3D" id="3.40.50.1820">
    <property type="entry name" value="alpha/beta hydrolase"/>
    <property type="match status" value="1"/>
</dbReference>
<dbReference type="SUPFAM" id="SSF53474">
    <property type="entry name" value="alpha/beta-Hydrolases"/>
    <property type="match status" value="1"/>
</dbReference>
<sequence>MFGKILRWIAVGLIVALVFVSAAYLSDMNRAYDRIQGSTVIPSPYGDIEYTEGGSGPPVLVIHGSGGGYDQGELVVEAVLGDQFHWIAPSRFGYLRSTFSEGATFDDQAHAYAYLLDRLGIERAAVVAISHGGPSALLFAVLHPERVSSLALISAGVASIDATDQAHVHAQAQANRQGEMLVTIYRYDPLYWTATNLFKKQFMELMGADDTVIAGLSPHQREMAEEIIDYMNPSSPRAAGAAFDNKAAMPNERIATITAPTLIVHATDDTLQLYHNAQFAAAAIPGATLVSFDRGGHLLMIVEQSTIRTAVQKQILDHVSG</sequence>
<keyword evidence="1" id="KW-1133">Transmembrane helix</keyword>
<protein>
    <submittedName>
        <fullName evidence="3">Alpha/beta hydrolase</fullName>
    </submittedName>
</protein>
<dbReference type="RefSeq" id="WP_316965904.1">
    <property type="nucleotide sequence ID" value="NZ_JARFPK010000008.1"/>
</dbReference>
<feature type="transmembrane region" description="Helical" evidence="1">
    <location>
        <begin position="6"/>
        <end position="25"/>
    </location>
</feature>
<dbReference type="InterPro" id="IPR000073">
    <property type="entry name" value="AB_hydrolase_1"/>
</dbReference>
<dbReference type="Proteomes" id="UP001220010">
    <property type="component" value="Unassembled WGS sequence"/>
</dbReference>
<proteinExistence type="predicted"/>
<dbReference type="InterPro" id="IPR029058">
    <property type="entry name" value="AB_hydrolase_fold"/>
</dbReference>
<dbReference type="PANTHER" id="PTHR43433:SF5">
    <property type="entry name" value="AB HYDROLASE-1 DOMAIN-CONTAINING PROTEIN"/>
    <property type="match status" value="1"/>
</dbReference>
<evidence type="ECO:0000259" key="2">
    <source>
        <dbReference type="Pfam" id="PF00561"/>
    </source>
</evidence>
<feature type="domain" description="AB hydrolase-1" evidence="2">
    <location>
        <begin position="57"/>
        <end position="303"/>
    </location>
</feature>
<keyword evidence="4" id="KW-1185">Reference proteome</keyword>
<dbReference type="EMBL" id="JARFPK010000008">
    <property type="protein sequence ID" value="MDF0590148.1"/>
    <property type="molecule type" value="Genomic_DNA"/>
</dbReference>
<reference evidence="3 4" key="1">
    <citation type="submission" date="2023-03" db="EMBL/GenBank/DDBJ databases">
        <title>WGS of Methanotrichaceae archaeon Mx.</title>
        <authorList>
            <person name="Sorokin D.Y."/>
            <person name="Merkel A.Y."/>
        </authorList>
    </citation>
    <scope>NUCLEOTIDE SEQUENCE [LARGE SCALE GENOMIC DNA]</scope>
    <source>
        <strain evidence="3 4">Mx</strain>
    </source>
</reference>
<evidence type="ECO:0000313" key="3">
    <source>
        <dbReference type="EMBL" id="MDF0590148.1"/>
    </source>
</evidence>